<dbReference type="AlphaFoldDB" id="A0A518BB25"/>
<dbReference type="GO" id="GO:0008843">
    <property type="term" value="F:endochitinase activity"/>
    <property type="evidence" value="ECO:0007669"/>
    <property type="project" value="UniProtKB-EC"/>
</dbReference>
<dbReference type="GO" id="GO:0005975">
    <property type="term" value="P:carbohydrate metabolic process"/>
    <property type="evidence" value="ECO:0007669"/>
    <property type="project" value="InterPro"/>
</dbReference>
<dbReference type="OrthoDB" id="9809583at2"/>
<evidence type="ECO:0000313" key="6">
    <source>
        <dbReference type="Proteomes" id="UP000317093"/>
    </source>
</evidence>
<dbReference type="InterPro" id="IPR000757">
    <property type="entry name" value="Beta-glucanase-like"/>
</dbReference>
<reference evidence="5 6" key="1">
    <citation type="submission" date="2019-02" db="EMBL/GenBank/DDBJ databases">
        <title>Deep-cultivation of Planctomycetes and their phenomic and genomic characterization uncovers novel biology.</title>
        <authorList>
            <person name="Wiegand S."/>
            <person name="Jogler M."/>
            <person name="Boedeker C."/>
            <person name="Pinto D."/>
            <person name="Vollmers J."/>
            <person name="Rivas-Marin E."/>
            <person name="Kohn T."/>
            <person name="Peeters S.H."/>
            <person name="Heuer A."/>
            <person name="Rast P."/>
            <person name="Oberbeckmann S."/>
            <person name="Bunk B."/>
            <person name="Jeske O."/>
            <person name="Meyerdierks A."/>
            <person name="Storesund J.E."/>
            <person name="Kallscheuer N."/>
            <person name="Luecker S."/>
            <person name="Lage O.M."/>
            <person name="Pohl T."/>
            <person name="Merkel B.J."/>
            <person name="Hornburger P."/>
            <person name="Mueller R.-W."/>
            <person name="Bruemmer F."/>
            <person name="Labrenz M."/>
            <person name="Spormann A.M."/>
            <person name="Op den Camp H."/>
            <person name="Overmann J."/>
            <person name="Amann R."/>
            <person name="Jetten M.S.M."/>
            <person name="Mascher T."/>
            <person name="Medema M.H."/>
            <person name="Devos D.P."/>
            <person name="Kaster A.-K."/>
            <person name="Ovreas L."/>
            <person name="Rohde M."/>
            <person name="Galperin M.Y."/>
            <person name="Jogler C."/>
        </authorList>
    </citation>
    <scope>NUCLEOTIDE SEQUENCE [LARGE SCALE GENOMIC DNA]</scope>
    <source>
        <strain evidence="5 6">Pan216</strain>
    </source>
</reference>
<name>A0A518BB25_9BACT</name>
<dbReference type="SUPFAM" id="SSF49899">
    <property type="entry name" value="Concanavalin A-like lectins/glucanases"/>
    <property type="match status" value="1"/>
</dbReference>
<feature type="compositionally biased region" description="Pro residues" evidence="3">
    <location>
        <begin position="181"/>
        <end position="197"/>
    </location>
</feature>
<dbReference type="SUPFAM" id="SSF49785">
    <property type="entry name" value="Galactose-binding domain-like"/>
    <property type="match status" value="3"/>
</dbReference>
<dbReference type="InterPro" id="IPR008979">
    <property type="entry name" value="Galactose-bd-like_sf"/>
</dbReference>
<feature type="region of interest" description="Disordered" evidence="3">
    <location>
        <begin position="338"/>
        <end position="368"/>
    </location>
</feature>
<evidence type="ECO:0000259" key="4">
    <source>
        <dbReference type="PROSITE" id="PS51762"/>
    </source>
</evidence>
<accession>A0A518BB25</accession>
<dbReference type="Proteomes" id="UP000317093">
    <property type="component" value="Chromosome"/>
</dbReference>
<evidence type="ECO:0000313" key="5">
    <source>
        <dbReference type="EMBL" id="QDU64190.1"/>
    </source>
</evidence>
<sequence length="988" mass="106171">MGRTSPRGSKRPRTSTTSSPILAIESLESRCVPATGILNGGFDDGTLTGWTDAAVGSAEVDTTQEVVHEGDAAVVLRPTDTGTARLEQTVSLEANSTYTLRGAIASPKGAYGYLGVTGFDGRWSIEETGGNAAGFETHELQFTTGDEATEAVIFLQAWKQQSGAVYFDSISLAGPGLGDPQPTPNPDPSPGPDPAPNPTDNLVVNGDFATESTSGWSDASLLGAEATVTPDGGGDFGLTLTPSEAGTARLEQSIAVEPDTEYVLSGMIVSDGAYGYLGVQGFDGRWSVAEQGGNDATPQRHELTFTTAADVSQVTLYVQAWKGQAGSVSFDDLVLVPVGAEQPDPDPDPNPTPDPEPPPEPSGNLFVGGSFESGDLSSFVIDGSAAIVSGDATDGSQILRLTPGANQTARVTRIMSDLKPETLYTIAVKVRTSSEELWGSFSVDQGTQIDKSNSATGTEWQEKRFIFYTDVNETSVRVRLQAYLTEVDGYVEFDDIRVTEGRMAMPEELPPGTVHALPPWLPTLPAPGANVVQASSFESEDDDYDADYFWIMDHGAFTETADGAHLTLTPQMDETARAVQDIQVALVPRTTYTLTAKAKVSDQGGSGTIAFVMRDGSTASAIVTSDEWSTISLTFDTGEDYTYGKVLLESWKGNPGSFLVDDVVLNAVGGEWLDTPSPTPAMTTEVLYDDFSGGLSSDNWLIVDRAWGGDNGGLVPENVSIEDGILKLEAHGDLYDGDVVGHGGQTNRVGAGIATRDYYASGLYEVNARIPTELGAATAFWTFHYIEYFPGQEEYWQEPSKIRNTEIDWEFPTALQSGETNDPIAFSNARANSWGGQQGGEGAHHPGRVEIPAWALDGEFHNYAIEWHTGEDDETPRVIWRIDGIEIYRVEGAAFGQDHIPYRAARFWVGIWFPAAGYKELVDGEYRDTVGWAGDPNFDTTVLEVDWIRITPFNEAGDAWEAETWPNGWYATPNEYPDADSAIDEALS</sequence>
<keyword evidence="2 5" id="KW-0378">Hydrolase</keyword>
<dbReference type="Pfam" id="PF02018">
    <property type="entry name" value="CBM_4_9"/>
    <property type="match status" value="1"/>
</dbReference>
<feature type="domain" description="GH16" evidence="4">
    <location>
        <begin position="670"/>
        <end position="956"/>
    </location>
</feature>
<feature type="region of interest" description="Disordered" evidence="3">
    <location>
        <begin position="172"/>
        <end position="207"/>
    </location>
</feature>
<feature type="compositionally biased region" description="Pro residues" evidence="3">
    <location>
        <begin position="348"/>
        <end position="361"/>
    </location>
</feature>
<feature type="region of interest" description="Disordered" evidence="3">
    <location>
        <begin position="826"/>
        <end position="847"/>
    </location>
</feature>
<dbReference type="CDD" id="cd00413">
    <property type="entry name" value="Glyco_hydrolase_16"/>
    <property type="match status" value="1"/>
</dbReference>
<dbReference type="InterPro" id="IPR013320">
    <property type="entry name" value="ConA-like_dom_sf"/>
</dbReference>
<dbReference type="KEGG" id="knv:Pan216_50790"/>
<organism evidence="5 6">
    <name type="scientific">Kolteria novifilia</name>
    <dbReference type="NCBI Taxonomy" id="2527975"/>
    <lineage>
        <taxon>Bacteria</taxon>
        <taxon>Pseudomonadati</taxon>
        <taxon>Planctomycetota</taxon>
        <taxon>Planctomycetia</taxon>
        <taxon>Kolteriales</taxon>
        <taxon>Kolteriaceae</taxon>
        <taxon>Kolteria</taxon>
    </lineage>
</organism>
<evidence type="ECO:0000256" key="2">
    <source>
        <dbReference type="ARBA" id="ARBA00022801"/>
    </source>
</evidence>
<comment type="similarity">
    <text evidence="1">Belongs to the glycosyl hydrolase 16 family.</text>
</comment>
<dbReference type="InterPro" id="IPR003305">
    <property type="entry name" value="CenC_carb-bd"/>
</dbReference>
<dbReference type="EC" id="3.2.1.14" evidence="5"/>
<dbReference type="EMBL" id="CP036279">
    <property type="protein sequence ID" value="QDU64190.1"/>
    <property type="molecule type" value="Genomic_DNA"/>
</dbReference>
<proteinExistence type="inferred from homology"/>
<dbReference type="Pfam" id="PF00722">
    <property type="entry name" value="Glyco_hydro_16"/>
    <property type="match status" value="1"/>
</dbReference>
<gene>
    <name evidence="5" type="ORF">Pan216_50790</name>
</gene>
<evidence type="ECO:0000256" key="1">
    <source>
        <dbReference type="ARBA" id="ARBA00006865"/>
    </source>
</evidence>
<dbReference type="RefSeq" id="WP_145262219.1">
    <property type="nucleotide sequence ID" value="NZ_CP036279.1"/>
</dbReference>
<evidence type="ECO:0000256" key="3">
    <source>
        <dbReference type="SAM" id="MobiDB-lite"/>
    </source>
</evidence>
<keyword evidence="6" id="KW-1185">Reference proteome</keyword>
<dbReference type="Gene3D" id="2.60.120.260">
    <property type="entry name" value="Galactose-binding domain-like"/>
    <property type="match status" value="4"/>
</dbReference>
<dbReference type="Gene3D" id="2.60.120.200">
    <property type="match status" value="1"/>
</dbReference>
<keyword evidence="5" id="KW-0326">Glycosidase</keyword>
<protein>
    <submittedName>
        <fullName evidence="5">Exochitinase 1</fullName>
        <ecNumber evidence="5">3.2.1.14</ecNumber>
    </submittedName>
</protein>
<dbReference type="PROSITE" id="PS51762">
    <property type="entry name" value="GH16_2"/>
    <property type="match status" value="1"/>
</dbReference>